<feature type="transmembrane region" description="Helical" evidence="7">
    <location>
        <begin position="248"/>
        <end position="267"/>
    </location>
</feature>
<feature type="domain" description="Major facilitator superfamily associated" evidence="8">
    <location>
        <begin position="129"/>
        <end position="477"/>
    </location>
</feature>
<evidence type="ECO:0000256" key="5">
    <source>
        <dbReference type="ARBA" id="ARBA00023136"/>
    </source>
</evidence>
<keyword evidence="3 7" id="KW-0812">Transmembrane</keyword>
<dbReference type="InterPro" id="IPR051717">
    <property type="entry name" value="MFS_MFSD6"/>
</dbReference>
<evidence type="ECO:0000256" key="1">
    <source>
        <dbReference type="ARBA" id="ARBA00004141"/>
    </source>
</evidence>
<evidence type="ECO:0000313" key="10">
    <source>
        <dbReference type="Proteomes" id="UP000674179"/>
    </source>
</evidence>
<comment type="subcellular location">
    <subcellularLocation>
        <location evidence="1">Membrane</location>
        <topology evidence="1">Multi-pass membrane protein</topology>
    </subcellularLocation>
</comment>
<comment type="caution">
    <text evidence="9">The sequence shown here is derived from an EMBL/GenBank/DDBJ whole genome shotgun (WGS) entry which is preliminary data.</text>
</comment>
<feature type="transmembrane region" description="Helical" evidence="7">
    <location>
        <begin position="125"/>
        <end position="144"/>
    </location>
</feature>
<keyword evidence="10" id="KW-1185">Reference proteome</keyword>
<feature type="transmembrane region" description="Helical" evidence="7">
    <location>
        <begin position="150"/>
        <end position="173"/>
    </location>
</feature>
<accession>A0A836GCS1</accession>
<feature type="region of interest" description="Disordered" evidence="6">
    <location>
        <begin position="522"/>
        <end position="548"/>
    </location>
</feature>
<dbReference type="InterPro" id="IPR036259">
    <property type="entry name" value="MFS_trans_sf"/>
</dbReference>
<dbReference type="Gene3D" id="1.20.1250.20">
    <property type="entry name" value="MFS general substrate transporter like domains"/>
    <property type="match status" value="2"/>
</dbReference>
<evidence type="ECO:0000256" key="6">
    <source>
        <dbReference type="SAM" id="MobiDB-lite"/>
    </source>
</evidence>
<evidence type="ECO:0000256" key="3">
    <source>
        <dbReference type="ARBA" id="ARBA00022692"/>
    </source>
</evidence>
<dbReference type="KEGG" id="lenr:94169164"/>
<evidence type="ECO:0000256" key="4">
    <source>
        <dbReference type="ARBA" id="ARBA00022989"/>
    </source>
</evidence>
<evidence type="ECO:0000259" key="8">
    <source>
        <dbReference type="Pfam" id="PF12832"/>
    </source>
</evidence>
<gene>
    <name evidence="9" type="ORF">CUR178_01888</name>
</gene>
<dbReference type="EMBL" id="JAFHKP010000033">
    <property type="protein sequence ID" value="KAG5469749.1"/>
    <property type="molecule type" value="Genomic_DNA"/>
</dbReference>
<feature type="transmembrane region" description="Helical" evidence="7">
    <location>
        <begin position="415"/>
        <end position="435"/>
    </location>
</feature>
<dbReference type="PANTHER" id="PTHR16172">
    <property type="entry name" value="MAJOR FACILITATOR SUPERFAMILY DOMAIN-CONTAINING PROTEIN 6-LIKE"/>
    <property type="match status" value="1"/>
</dbReference>
<organism evidence="9 10">
    <name type="scientific">Leishmania enriettii</name>
    <dbReference type="NCBI Taxonomy" id="5663"/>
    <lineage>
        <taxon>Eukaryota</taxon>
        <taxon>Discoba</taxon>
        <taxon>Euglenozoa</taxon>
        <taxon>Kinetoplastea</taxon>
        <taxon>Metakinetoplastina</taxon>
        <taxon>Trypanosomatida</taxon>
        <taxon>Trypanosomatidae</taxon>
        <taxon>Leishmaniinae</taxon>
        <taxon>Leishmania</taxon>
    </lineage>
</organism>
<evidence type="ECO:0000256" key="7">
    <source>
        <dbReference type="SAM" id="Phobius"/>
    </source>
</evidence>
<feature type="transmembrane region" description="Helical" evidence="7">
    <location>
        <begin position="320"/>
        <end position="337"/>
    </location>
</feature>
<dbReference type="PANTHER" id="PTHR16172:SF41">
    <property type="entry name" value="MAJOR FACILITATOR SUPERFAMILY DOMAIN-CONTAINING PROTEIN 6-LIKE"/>
    <property type="match status" value="1"/>
</dbReference>
<feature type="transmembrane region" description="Helical" evidence="7">
    <location>
        <begin position="185"/>
        <end position="203"/>
    </location>
</feature>
<sequence length="592" mass="64237">MPLPSSFHGQCGEDGTSSDNLSTHSCGSRPSTLAIVEPPTADDSILSSTLNSPNRSLAEVSFHSVLFATSKSFADGNGKVTVPAMAGAWACPGQNTAVADSVGSAPRTSAAVVATTAAVHMTPAIIGYFSSAFGSGICSFYSSIFQAKGFSAYEIGILVSANPLLSMTLLPVLSYVADRFRCQTTMSLVSILIATVSMLGYTASHGRVLVIACFLFMTASRVLLGPLLDQRILIMFPKQERSSSWSYVRSYAAYGWGIGSFVSSLIFSCTGSWVPVTIQYLLGQVGLAYCMLVIKPYERIERVPVQFVEVLKLLGRSKRLMLFLFASTMMGTGYSFIDNFLFLFLGELGGSKVLMGLAVVITVSTEIPLFQMSARLHQMFTERQMMTIAMSVWVFRVVCYTMLNKPWMVLLIEPLHGVTFAFMWLPSMQIVSRAFPRKLSTSATGVLFTLTSGVGPMIGNPVAGTLYTLVGPHKMFLSAAVAMTSALTFYQIMDHILERRGLPVFYDPDTTPDAVTASATAVDKGQAEEQSPRPFAAPDSPDLPHTHDRLPTCDVHLTLTHRLEPQNIEDRQEIADMRETELPVLLPAASQT</sequence>
<dbReference type="AlphaFoldDB" id="A0A836GCS1"/>
<dbReference type="InterPro" id="IPR024989">
    <property type="entry name" value="MFS_assoc_dom"/>
</dbReference>
<dbReference type="GeneID" id="94169164"/>
<dbReference type="OrthoDB" id="261787at2759"/>
<feature type="transmembrane region" description="Helical" evidence="7">
    <location>
        <begin position="273"/>
        <end position="294"/>
    </location>
</feature>
<dbReference type="GO" id="GO:0016020">
    <property type="term" value="C:membrane"/>
    <property type="evidence" value="ECO:0007669"/>
    <property type="project" value="UniProtKB-SubCell"/>
</dbReference>
<protein>
    <recommendedName>
        <fullName evidence="8">Major facilitator superfamily associated domain-containing protein</fullName>
    </recommendedName>
</protein>
<evidence type="ECO:0000313" key="9">
    <source>
        <dbReference type="EMBL" id="KAG5469749.1"/>
    </source>
</evidence>
<proteinExistence type="inferred from homology"/>
<name>A0A836GCS1_LEIEN</name>
<feature type="transmembrane region" description="Helical" evidence="7">
    <location>
        <begin position="209"/>
        <end position="228"/>
    </location>
</feature>
<dbReference type="SUPFAM" id="SSF103473">
    <property type="entry name" value="MFS general substrate transporter"/>
    <property type="match status" value="1"/>
</dbReference>
<feature type="transmembrane region" description="Helical" evidence="7">
    <location>
        <begin position="475"/>
        <end position="493"/>
    </location>
</feature>
<evidence type="ECO:0000256" key="2">
    <source>
        <dbReference type="ARBA" id="ARBA00005241"/>
    </source>
</evidence>
<dbReference type="Proteomes" id="UP000674179">
    <property type="component" value="Chromosome 33"/>
</dbReference>
<feature type="region of interest" description="Disordered" evidence="6">
    <location>
        <begin position="1"/>
        <end position="34"/>
    </location>
</feature>
<keyword evidence="4 7" id="KW-1133">Transmembrane helix</keyword>
<feature type="transmembrane region" description="Helical" evidence="7">
    <location>
        <begin position="447"/>
        <end position="469"/>
    </location>
</feature>
<dbReference type="RefSeq" id="XP_067689757.1">
    <property type="nucleotide sequence ID" value="XM_067833654.1"/>
</dbReference>
<feature type="compositionally biased region" description="Polar residues" evidence="6">
    <location>
        <begin position="15"/>
        <end position="31"/>
    </location>
</feature>
<comment type="similarity">
    <text evidence="2">Belongs to the major facilitator superfamily. MFSD6 family.</text>
</comment>
<keyword evidence="5 7" id="KW-0472">Membrane</keyword>
<dbReference type="Pfam" id="PF12832">
    <property type="entry name" value="MFS_1_like"/>
    <property type="match status" value="1"/>
</dbReference>
<reference evidence="9 10" key="1">
    <citation type="submission" date="2021-02" db="EMBL/GenBank/DDBJ databases">
        <title>Leishmania (Mundinia) enrietti genome sequencing and assembly.</title>
        <authorList>
            <person name="Almutairi H."/>
            <person name="Gatherer D."/>
        </authorList>
    </citation>
    <scope>NUCLEOTIDE SEQUENCE [LARGE SCALE GENOMIC DNA]</scope>
    <source>
        <strain evidence="9">CUR178</strain>
    </source>
</reference>